<proteinExistence type="predicted"/>
<organism evidence="1 2">
    <name type="scientific">Clostridium omnivorum</name>
    <dbReference type="NCBI Taxonomy" id="1604902"/>
    <lineage>
        <taxon>Bacteria</taxon>
        <taxon>Bacillati</taxon>
        <taxon>Bacillota</taxon>
        <taxon>Clostridia</taxon>
        <taxon>Eubacteriales</taxon>
        <taxon>Clostridiaceae</taxon>
        <taxon>Clostridium</taxon>
    </lineage>
</organism>
<protein>
    <submittedName>
        <fullName evidence="1">Uncharacterized protein</fullName>
    </submittedName>
</protein>
<gene>
    <name evidence="1" type="ORF">bsdE14_02660</name>
</gene>
<evidence type="ECO:0000313" key="2">
    <source>
        <dbReference type="Proteomes" id="UP001208567"/>
    </source>
</evidence>
<evidence type="ECO:0000313" key="1">
    <source>
        <dbReference type="EMBL" id="GLC28856.1"/>
    </source>
</evidence>
<accession>A0ABQ5N0Z7</accession>
<sequence length="56" mass="6570">MKVRYKGYSEEHLGVSNRNYFKVGLDVSKTLNVGEYNIVLFEAGHFLWQVGWYRGI</sequence>
<name>A0ABQ5N0Z7_9CLOT</name>
<dbReference type="EMBL" id="BRXR01000001">
    <property type="protein sequence ID" value="GLC28856.1"/>
    <property type="molecule type" value="Genomic_DNA"/>
</dbReference>
<keyword evidence="2" id="KW-1185">Reference proteome</keyword>
<reference evidence="1 2" key="1">
    <citation type="journal article" date="2024" name="Int. J. Syst. Evol. Microbiol.">
        <title>Clostridium omnivorum sp. nov., isolated from anoxic soil under the treatment of reductive soil disinfestation.</title>
        <authorList>
            <person name="Ueki A."/>
            <person name="Tonouchi A."/>
            <person name="Kaku N."/>
            <person name="Honma S."/>
            <person name="Ueki K."/>
        </authorList>
    </citation>
    <scope>NUCLEOTIDE SEQUENCE [LARGE SCALE GENOMIC DNA]</scope>
    <source>
        <strain evidence="1 2">E14</strain>
    </source>
</reference>
<dbReference type="Proteomes" id="UP001208567">
    <property type="component" value="Unassembled WGS sequence"/>
</dbReference>
<comment type="caution">
    <text evidence="1">The sequence shown here is derived from an EMBL/GenBank/DDBJ whole genome shotgun (WGS) entry which is preliminary data.</text>
</comment>